<evidence type="ECO:0000313" key="4">
    <source>
        <dbReference type="Proteomes" id="UP000520767"/>
    </source>
</evidence>
<organism evidence="3 4">
    <name type="scientific">Actinophytocola algeriensis</name>
    <dbReference type="NCBI Taxonomy" id="1768010"/>
    <lineage>
        <taxon>Bacteria</taxon>
        <taxon>Bacillati</taxon>
        <taxon>Actinomycetota</taxon>
        <taxon>Actinomycetes</taxon>
        <taxon>Pseudonocardiales</taxon>
        <taxon>Pseudonocardiaceae</taxon>
    </lineage>
</organism>
<proteinExistence type="predicted"/>
<accession>A0A7W7Q987</accession>
<feature type="chain" id="PRO_5039320814" evidence="1">
    <location>
        <begin position="25"/>
        <end position="469"/>
    </location>
</feature>
<evidence type="ECO:0000259" key="2">
    <source>
        <dbReference type="Pfam" id="PF00561"/>
    </source>
</evidence>
<keyword evidence="4" id="KW-1185">Reference proteome</keyword>
<dbReference type="Gene3D" id="3.40.50.1820">
    <property type="entry name" value="alpha/beta hydrolase"/>
    <property type="match status" value="1"/>
</dbReference>
<comment type="caution">
    <text evidence="3">The sequence shown here is derived from an EMBL/GenBank/DDBJ whole genome shotgun (WGS) entry which is preliminary data.</text>
</comment>
<reference evidence="3 4" key="1">
    <citation type="submission" date="2020-08" db="EMBL/GenBank/DDBJ databases">
        <title>Genomic Encyclopedia of Type Strains, Phase III (KMG-III): the genomes of soil and plant-associated and newly described type strains.</title>
        <authorList>
            <person name="Whitman W."/>
        </authorList>
    </citation>
    <scope>NUCLEOTIDE SEQUENCE [LARGE SCALE GENOMIC DNA]</scope>
    <source>
        <strain evidence="3 4">CECT 8960</strain>
    </source>
</reference>
<evidence type="ECO:0000256" key="1">
    <source>
        <dbReference type="SAM" id="SignalP"/>
    </source>
</evidence>
<dbReference type="AlphaFoldDB" id="A0A7W7Q987"/>
<keyword evidence="1" id="KW-0732">Signal</keyword>
<dbReference type="Pfam" id="PF00561">
    <property type="entry name" value="Abhydrolase_1"/>
    <property type="match status" value="1"/>
</dbReference>
<evidence type="ECO:0000313" key="3">
    <source>
        <dbReference type="EMBL" id="MBB4909395.1"/>
    </source>
</evidence>
<feature type="signal peptide" evidence="1">
    <location>
        <begin position="1"/>
        <end position="24"/>
    </location>
</feature>
<sequence length="469" mass="50656">MKRLRTLVAVAAVAAGLVSGPATATATATTTAGPGPGRHTYTGSIDGAEYRVETPARWNGTLILFSHGYIPDMPGFPPGITLAHRAETEQWLLDHGYALAGSDYKGRFGMLVEEALTDQMALLDWFEDTVGEPRRTVSSGFSMGGGIATHLAELHPDRFDGVLAIGSLQDMPANLNRGLDVTFAVRTLLTDDQRLELVKATDPVHSVQVLQQGVQQALTTPEGRAKLALIGAVGQLPRWATAHSPRPTDLVEAIRQQAWWTEAAYVASLGPTGRVDIERRAGGNPSSNVGVDYTRQLVRSGDLPFVAEAYRASGADLRADLRALVDAPRIAADEKAVAWATRYGVSAATTPTPVVTLHGMAEGIITSDARWYGEQVRHHGDPNRLRQLYVDRGDHGAFSAADEIIALTALLHRIETGRWQNLGPRTLNAKVATFTPQQQTVFDIYTFADKVVPPAFTNQQPPKALRPTR</sequence>
<dbReference type="SUPFAM" id="SSF53474">
    <property type="entry name" value="alpha/beta-Hydrolases"/>
    <property type="match status" value="1"/>
</dbReference>
<dbReference type="InterPro" id="IPR000073">
    <property type="entry name" value="AB_hydrolase_1"/>
</dbReference>
<dbReference type="InterPro" id="IPR029058">
    <property type="entry name" value="AB_hydrolase_fold"/>
</dbReference>
<dbReference type="RefSeq" id="WP_184813508.1">
    <property type="nucleotide sequence ID" value="NZ_JACHJQ010000006.1"/>
</dbReference>
<feature type="domain" description="AB hydrolase-1" evidence="2">
    <location>
        <begin position="70"/>
        <end position="176"/>
    </location>
</feature>
<name>A0A7W7Q987_9PSEU</name>
<dbReference type="Proteomes" id="UP000520767">
    <property type="component" value="Unassembled WGS sequence"/>
</dbReference>
<gene>
    <name evidence="3" type="ORF">FHR82_005653</name>
</gene>
<protein>
    <submittedName>
        <fullName evidence="3">Pimeloyl-ACP methyl ester carboxylesterase</fullName>
    </submittedName>
</protein>
<dbReference type="EMBL" id="JACHJQ010000006">
    <property type="protein sequence ID" value="MBB4909395.1"/>
    <property type="molecule type" value="Genomic_DNA"/>
</dbReference>
<dbReference type="GO" id="GO:0003824">
    <property type="term" value="F:catalytic activity"/>
    <property type="evidence" value="ECO:0007669"/>
    <property type="project" value="UniProtKB-ARBA"/>
</dbReference>